<evidence type="ECO:0008006" key="3">
    <source>
        <dbReference type="Google" id="ProtNLM"/>
    </source>
</evidence>
<reference evidence="2" key="1">
    <citation type="journal article" date="2019" name="Sci. Rep.">
        <title>Draft genome of Tanacetum cinerariifolium, the natural source of mosquito coil.</title>
        <authorList>
            <person name="Yamashiro T."/>
            <person name="Shiraishi A."/>
            <person name="Satake H."/>
            <person name="Nakayama K."/>
        </authorList>
    </citation>
    <scope>NUCLEOTIDE SEQUENCE</scope>
</reference>
<accession>A0A699JBQ1</accession>
<gene>
    <name evidence="2" type="ORF">Tci_595388</name>
</gene>
<feature type="non-terminal residue" evidence="2">
    <location>
        <position position="325"/>
    </location>
</feature>
<protein>
    <recommendedName>
        <fullName evidence="3">Reverse transcriptase domain-containing protein</fullName>
    </recommendedName>
</protein>
<organism evidence="2">
    <name type="scientific">Tanacetum cinerariifolium</name>
    <name type="common">Dalmatian daisy</name>
    <name type="synonym">Chrysanthemum cinerariifolium</name>
    <dbReference type="NCBI Taxonomy" id="118510"/>
    <lineage>
        <taxon>Eukaryota</taxon>
        <taxon>Viridiplantae</taxon>
        <taxon>Streptophyta</taxon>
        <taxon>Embryophyta</taxon>
        <taxon>Tracheophyta</taxon>
        <taxon>Spermatophyta</taxon>
        <taxon>Magnoliopsida</taxon>
        <taxon>eudicotyledons</taxon>
        <taxon>Gunneridae</taxon>
        <taxon>Pentapetalae</taxon>
        <taxon>asterids</taxon>
        <taxon>campanulids</taxon>
        <taxon>Asterales</taxon>
        <taxon>Asteraceae</taxon>
        <taxon>Asteroideae</taxon>
        <taxon>Anthemideae</taxon>
        <taxon>Anthemidinae</taxon>
        <taxon>Tanacetum</taxon>
    </lineage>
</organism>
<evidence type="ECO:0000256" key="1">
    <source>
        <dbReference type="SAM" id="MobiDB-lite"/>
    </source>
</evidence>
<sequence length="325" mass="36564">ITIYYDDDDDEESSTPLRDIIIFELPSRIAITPVLSIKETKDSLIMGDEHLDTIPEKESNEFIKFSVKKLVPNPSESEDLSNIRRECNVPVCDDFTTFSNLLFNADSDFSSSDEKSFSNEDVLKEIYSNPLFDGEIISIKIDSHHFNAESDLIESLLNQDSSIISFSKIDSLLDEFVGELIFLKSIPPGIDEADCDHDEEIRLIEKLLYDNSSSRPPEEFNSKNSDAIIESFSPSHIPVEDSDSLIEEVDLSLTPDDSMPPDIENYDYDSEGDIIILEELLSNDSLSLPENESFHFDVPSSLRPHAKPPDDDEIEPDSGSLSIKV</sequence>
<name>A0A699JBQ1_TANCI</name>
<dbReference type="AlphaFoldDB" id="A0A699JBQ1"/>
<feature type="non-terminal residue" evidence="2">
    <location>
        <position position="1"/>
    </location>
</feature>
<proteinExistence type="predicted"/>
<dbReference type="EMBL" id="BKCJ010389915">
    <property type="protein sequence ID" value="GFA23416.1"/>
    <property type="molecule type" value="Genomic_DNA"/>
</dbReference>
<feature type="region of interest" description="Disordered" evidence="1">
    <location>
        <begin position="292"/>
        <end position="325"/>
    </location>
</feature>
<comment type="caution">
    <text evidence="2">The sequence shown here is derived from an EMBL/GenBank/DDBJ whole genome shotgun (WGS) entry which is preliminary data.</text>
</comment>
<evidence type="ECO:0000313" key="2">
    <source>
        <dbReference type="EMBL" id="GFA23416.1"/>
    </source>
</evidence>